<dbReference type="EMBL" id="MT141710">
    <property type="protein sequence ID" value="QJA69491.1"/>
    <property type="molecule type" value="Genomic_DNA"/>
</dbReference>
<evidence type="ECO:0000313" key="2">
    <source>
        <dbReference type="EMBL" id="QJA92726.1"/>
    </source>
</evidence>
<dbReference type="EMBL" id="MT143091">
    <property type="protein sequence ID" value="QJA92726.1"/>
    <property type="molecule type" value="Genomic_DNA"/>
</dbReference>
<organism evidence="2">
    <name type="scientific">viral metagenome</name>
    <dbReference type="NCBI Taxonomy" id="1070528"/>
    <lineage>
        <taxon>unclassified sequences</taxon>
        <taxon>metagenomes</taxon>
        <taxon>organismal metagenomes</taxon>
    </lineage>
</organism>
<gene>
    <name evidence="1" type="ORF">MM415A04547_0004</name>
    <name evidence="2" type="ORF">MM415B04499_0008</name>
</gene>
<proteinExistence type="predicted"/>
<evidence type="ECO:0000313" key="1">
    <source>
        <dbReference type="EMBL" id="QJA69491.1"/>
    </source>
</evidence>
<reference evidence="2" key="1">
    <citation type="submission" date="2020-03" db="EMBL/GenBank/DDBJ databases">
        <title>The deep terrestrial virosphere.</title>
        <authorList>
            <person name="Holmfeldt K."/>
            <person name="Nilsson E."/>
            <person name="Simone D."/>
            <person name="Lopez-Fernandez M."/>
            <person name="Wu X."/>
            <person name="de Brujin I."/>
            <person name="Lundin D."/>
            <person name="Andersson A."/>
            <person name="Bertilsson S."/>
            <person name="Dopson M."/>
        </authorList>
    </citation>
    <scope>NUCLEOTIDE SEQUENCE</scope>
    <source>
        <strain evidence="1">MM415A04547</strain>
        <strain evidence="2">MM415B04499</strain>
    </source>
</reference>
<accession>A0A6M3LCH3</accession>
<dbReference type="AlphaFoldDB" id="A0A6M3LCH3"/>
<name>A0A6M3LCH3_9ZZZZ</name>
<protein>
    <submittedName>
        <fullName evidence="2">Uncharacterized protein</fullName>
    </submittedName>
</protein>
<sequence>MTAEVIKLFEPEQGYAQCPECEGIEFYVRLDDENHLEGLECANCGWDGGIIQVGDE</sequence>